<sequence>MKLEEFLNSILPVDQNKQIEEWHKTEFIRKSLELQKYPSIIKYIAGRRDDKKEVVKVFLLEDNEEAKEFFVKCCEVSRDTIFEFVNVNKLKQSQTVDEIKETERKPRSVDNSKRKELLQIIRKNRKKIFARHSNVIGIRIGNVRQKRDLIEEQTCIILYCLDKTLIPFGEKPLPDSIEGWPCDVKEDFFMLGICPQNCPSTNKDFPELGCSIGIHSKNGSGSVGFLYESRKYGSGFLTASHVAIGNCHELHVDNRLLSNHPLGREKHLIVHPSWSDNKKNNRTVGEVVESFYGEYKLSEELYEGLDFAAVKINSCRKGDKEVLDVINTDDLTYTEMVKKTGRSTGTTYGYLDEDVMFAKIEYPPLSGIINDFPELYIVKDTPGKPPFFRKGDSGAGVFVMGEQDKPLGIGIAFSKQSSETYVCKINEIVKRLGLTIVNYRE</sequence>
<organism evidence="1 2">
    <name type="scientific">Magallana gigas</name>
    <name type="common">Pacific oyster</name>
    <name type="synonym">Crassostrea gigas</name>
    <dbReference type="NCBI Taxonomy" id="29159"/>
    <lineage>
        <taxon>Eukaryota</taxon>
        <taxon>Metazoa</taxon>
        <taxon>Spiralia</taxon>
        <taxon>Lophotrochozoa</taxon>
        <taxon>Mollusca</taxon>
        <taxon>Bivalvia</taxon>
        <taxon>Autobranchia</taxon>
        <taxon>Pteriomorphia</taxon>
        <taxon>Ostreida</taxon>
        <taxon>Ostreoidea</taxon>
        <taxon>Ostreidae</taxon>
        <taxon>Magallana</taxon>
    </lineage>
</organism>
<dbReference type="Proteomes" id="UP000005408">
    <property type="component" value="Unassembled WGS sequence"/>
</dbReference>
<name>A0A8W8NRY9_MAGGI</name>
<reference evidence="1" key="1">
    <citation type="submission" date="2022-08" db="UniProtKB">
        <authorList>
            <consortium name="EnsemblMetazoa"/>
        </authorList>
    </citation>
    <scope>IDENTIFICATION</scope>
    <source>
        <strain evidence="1">05x7-T-G4-1.051#20</strain>
    </source>
</reference>
<dbReference type="AlphaFoldDB" id="A0A8W8NRY9"/>
<evidence type="ECO:0000313" key="1">
    <source>
        <dbReference type="EnsemblMetazoa" id="G7740.1:cds"/>
    </source>
</evidence>
<evidence type="ECO:0000313" key="2">
    <source>
        <dbReference type="Proteomes" id="UP000005408"/>
    </source>
</evidence>
<dbReference type="EnsemblMetazoa" id="G7740.1">
    <property type="protein sequence ID" value="G7740.1:cds"/>
    <property type="gene ID" value="G7740"/>
</dbReference>
<keyword evidence="2" id="KW-1185">Reference proteome</keyword>
<dbReference type="InterPro" id="IPR009003">
    <property type="entry name" value="Peptidase_S1_PA"/>
</dbReference>
<proteinExistence type="predicted"/>
<accession>A0A8W8NRY9</accession>
<dbReference type="SUPFAM" id="SSF50494">
    <property type="entry name" value="Trypsin-like serine proteases"/>
    <property type="match status" value="1"/>
</dbReference>
<protein>
    <submittedName>
        <fullName evidence="1">Uncharacterized protein</fullName>
    </submittedName>
</protein>